<dbReference type="PANTHER" id="PTHR45648:SF22">
    <property type="entry name" value="GDSL LIPASE_ACYLHYDROLASE FAMILY PROTEIN (AFU_ORTHOLOGUE AFUA_4G14700)"/>
    <property type="match status" value="1"/>
</dbReference>
<dbReference type="InterPro" id="IPR001087">
    <property type="entry name" value="GDSL"/>
</dbReference>
<evidence type="ECO:0000256" key="2">
    <source>
        <dbReference type="ARBA" id="ARBA00022729"/>
    </source>
</evidence>
<keyword evidence="3" id="KW-0378">Hydrolase</keyword>
<feature type="active site" description="Nucleophile" evidence="4">
    <location>
        <position position="37"/>
    </location>
</feature>
<dbReference type="Gene3D" id="3.40.50.1110">
    <property type="entry name" value="SGNH hydrolase"/>
    <property type="match status" value="1"/>
</dbReference>
<dbReference type="Gene3D" id="2.40.128.130">
    <property type="entry name" value="Autotransporter beta-domain"/>
    <property type="match status" value="1"/>
</dbReference>
<dbReference type="PROSITE" id="PS51208">
    <property type="entry name" value="AUTOTRANSPORTER"/>
    <property type="match status" value="1"/>
</dbReference>
<dbReference type="InterPro" id="IPR005546">
    <property type="entry name" value="Autotransporte_beta"/>
</dbReference>
<feature type="active site" evidence="4">
    <location>
        <position position="271"/>
    </location>
</feature>
<evidence type="ECO:0000313" key="7">
    <source>
        <dbReference type="EMBL" id="SFK41422.1"/>
    </source>
</evidence>
<feature type="chain" id="PRO_5011566936" evidence="5">
    <location>
        <begin position="24"/>
        <end position="598"/>
    </location>
</feature>
<dbReference type="InterPro" id="IPR036709">
    <property type="entry name" value="Autotransporte_beta_dom_sf"/>
</dbReference>
<accession>A0A1I3ZBM6</accession>
<gene>
    <name evidence="7" type="ORF">SAMN05192579_102308</name>
</gene>
<feature type="signal peptide" evidence="5">
    <location>
        <begin position="1"/>
        <end position="23"/>
    </location>
</feature>
<dbReference type="PANTHER" id="PTHR45648">
    <property type="entry name" value="GDSL LIPASE/ACYLHYDROLASE FAMILY PROTEIN (AFU_ORTHOLOGUE AFUA_4G14700)"/>
    <property type="match status" value="1"/>
</dbReference>
<dbReference type="RefSeq" id="WP_092701743.1">
    <property type="nucleotide sequence ID" value="NZ_FOSR01000002.1"/>
</dbReference>
<evidence type="ECO:0000256" key="1">
    <source>
        <dbReference type="ARBA" id="ARBA00008668"/>
    </source>
</evidence>
<dbReference type="SMART" id="SM00869">
    <property type="entry name" value="Autotransporter"/>
    <property type="match status" value="1"/>
</dbReference>
<protein>
    <submittedName>
        <fullName evidence="7">Outer membrane lipase/esterase</fullName>
    </submittedName>
</protein>
<dbReference type="PIRSF" id="PIRSF037375">
    <property type="entry name" value="Autotrns_EstA"/>
    <property type="match status" value="1"/>
</dbReference>
<sequence>MFHPRKLASAMALALGCIGVAHASHSTFGNVVVFGDSLSDNGNLHSIEPGTQQRFTTNPGEVAVELVAQHYGYTLTPSVAGGTDYAWGGARAATDIGPVVSMQTQVSNYLTANGGHANANTLYTAWIGANDLFAAATDPANAQTIALSAANAEVATLKQLHNAGAKYIVVFNLPDVSKTPGIRGTSEAGSAGLLGTLYNGVLNAGLGQIGTGIIPVNAYALLNQVIADPARYGFSNVTDQACTTSSSINCSASTLVTPNAASSYLFADDVHPTTAAHAMLAQVVLSELAAPQQISLLGEAPLAASEAQTRALRNQMLADDFGSKTRFFANIDYARQRFDASDSSPKTTSNNVNLTLGADVRANDYLSTGVALGIGNANASVSGGGGYKLQDISGLGYITLHHDGGYVGGYANFGQSNFSNIERSFQVGAARVTESGKADGSHLGAGLTGGWWFNVGGLRTGPFANLDWQNIKINGYSEGGSDATAMWFGRQERKALIGTLGWRLQGHWQLNQAVLSPFVELAWNHDSKADQRMITAGLNSLNGSFEMAGFAPDKSWATADVGISAKFDNMMTWFGYSGRFADSSQKYNSLNLGFKFAF</sequence>
<dbReference type="CDD" id="cd01847">
    <property type="entry name" value="Triacylglycerol_lipase_like"/>
    <property type="match status" value="1"/>
</dbReference>
<evidence type="ECO:0000259" key="6">
    <source>
        <dbReference type="PROSITE" id="PS51208"/>
    </source>
</evidence>
<feature type="domain" description="Autotransporter" evidence="6">
    <location>
        <begin position="320"/>
        <end position="598"/>
    </location>
</feature>
<keyword evidence="8" id="KW-1185">Reference proteome</keyword>
<name>A0A1I3ZBM6_9GAMM</name>
<organism evidence="7 8">
    <name type="scientific">Rhodanobacter glycinis</name>
    <dbReference type="NCBI Taxonomy" id="582702"/>
    <lineage>
        <taxon>Bacteria</taxon>
        <taxon>Pseudomonadati</taxon>
        <taxon>Pseudomonadota</taxon>
        <taxon>Gammaproteobacteria</taxon>
        <taxon>Lysobacterales</taxon>
        <taxon>Rhodanobacteraceae</taxon>
        <taxon>Rhodanobacter</taxon>
    </lineage>
</organism>
<dbReference type="InterPro" id="IPR036514">
    <property type="entry name" value="SGNH_hydro_sf"/>
</dbReference>
<dbReference type="Pfam" id="PF00657">
    <property type="entry name" value="Lipase_GDSL"/>
    <property type="match status" value="1"/>
</dbReference>
<reference evidence="8" key="1">
    <citation type="submission" date="2016-10" db="EMBL/GenBank/DDBJ databases">
        <authorList>
            <person name="Varghese N."/>
            <person name="Submissions S."/>
        </authorList>
    </citation>
    <scope>NUCLEOTIDE SEQUENCE [LARGE SCALE GENOMIC DNA]</scope>
    <source>
        <strain evidence="8">MO64</strain>
    </source>
</reference>
<dbReference type="Proteomes" id="UP000198725">
    <property type="component" value="Unassembled WGS sequence"/>
</dbReference>
<dbReference type="AlphaFoldDB" id="A0A1I3ZBM6"/>
<feature type="active site" evidence="4">
    <location>
        <position position="268"/>
    </location>
</feature>
<dbReference type="EMBL" id="FOSR01000002">
    <property type="protein sequence ID" value="SFK41422.1"/>
    <property type="molecule type" value="Genomic_DNA"/>
</dbReference>
<dbReference type="GO" id="GO:0016788">
    <property type="term" value="F:hydrolase activity, acting on ester bonds"/>
    <property type="evidence" value="ECO:0007669"/>
    <property type="project" value="InterPro"/>
</dbReference>
<dbReference type="SUPFAM" id="SSF52266">
    <property type="entry name" value="SGNH hydrolase"/>
    <property type="match status" value="1"/>
</dbReference>
<dbReference type="Pfam" id="PF03797">
    <property type="entry name" value="Autotransporter"/>
    <property type="match status" value="1"/>
</dbReference>
<dbReference type="SUPFAM" id="SSF103515">
    <property type="entry name" value="Autotransporter"/>
    <property type="match status" value="1"/>
</dbReference>
<proteinExistence type="inferred from homology"/>
<dbReference type="InterPro" id="IPR017186">
    <property type="entry name" value="Lipase_autotranspt_EstA"/>
</dbReference>
<comment type="similarity">
    <text evidence="1">Belongs to the 'GDSL' lipolytic enzyme family.</text>
</comment>
<evidence type="ECO:0000256" key="5">
    <source>
        <dbReference type="SAM" id="SignalP"/>
    </source>
</evidence>
<evidence type="ECO:0000256" key="4">
    <source>
        <dbReference type="PIRSR" id="PIRSR037375-1"/>
    </source>
</evidence>
<evidence type="ECO:0000313" key="8">
    <source>
        <dbReference type="Proteomes" id="UP000198725"/>
    </source>
</evidence>
<dbReference type="InterPro" id="IPR051058">
    <property type="entry name" value="GDSL_Est/Lipase"/>
</dbReference>
<dbReference type="PROSITE" id="PS51257">
    <property type="entry name" value="PROKAR_LIPOPROTEIN"/>
    <property type="match status" value="1"/>
</dbReference>
<evidence type="ECO:0000256" key="3">
    <source>
        <dbReference type="ARBA" id="ARBA00022801"/>
    </source>
</evidence>
<keyword evidence="2 5" id="KW-0732">Signal</keyword>